<comment type="similarity">
    <text evidence="1">Belongs to the glycosyl hydrolase 3 family.</text>
</comment>
<dbReference type="SUPFAM" id="SSF52279">
    <property type="entry name" value="Beta-D-glucan exohydrolase, C-terminal domain"/>
    <property type="match status" value="1"/>
</dbReference>
<evidence type="ECO:0000256" key="2">
    <source>
        <dbReference type="ARBA" id="ARBA00022801"/>
    </source>
</evidence>
<gene>
    <name evidence="5" type="ORF">DWY88_11140</name>
</gene>
<dbReference type="GO" id="GO:0005975">
    <property type="term" value="P:carbohydrate metabolic process"/>
    <property type="evidence" value="ECO:0007669"/>
    <property type="project" value="InterPro"/>
</dbReference>
<evidence type="ECO:0000313" key="5">
    <source>
        <dbReference type="EMBL" id="RGQ65987.1"/>
    </source>
</evidence>
<accession>A0A2N5NU55</accession>
<reference evidence="5 6" key="1">
    <citation type="submission" date="2018-08" db="EMBL/GenBank/DDBJ databases">
        <title>A genome reference for cultivated species of the human gut microbiota.</title>
        <authorList>
            <person name="Zou Y."/>
            <person name="Xue W."/>
            <person name="Luo G."/>
        </authorList>
    </citation>
    <scope>NUCLEOTIDE SEQUENCE [LARGE SCALE GENOMIC DNA]</scope>
    <source>
        <strain evidence="5 6">AF27-4BH</strain>
    </source>
</reference>
<dbReference type="Gene3D" id="3.40.50.1700">
    <property type="entry name" value="Glycoside hydrolase family 3 C-terminal domain"/>
    <property type="match status" value="1"/>
</dbReference>
<dbReference type="InterPro" id="IPR026891">
    <property type="entry name" value="Fn3-like"/>
</dbReference>
<dbReference type="EMBL" id="QRTJ01000022">
    <property type="protein sequence ID" value="RGQ65987.1"/>
    <property type="molecule type" value="Genomic_DNA"/>
</dbReference>
<dbReference type="Proteomes" id="UP000286137">
    <property type="component" value="Unassembled WGS sequence"/>
</dbReference>
<organism evidence="5 6">
    <name type="scientific">Mediterraneibacter gnavus</name>
    <name type="common">Ruminococcus gnavus</name>
    <dbReference type="NCBI Taxonomy" id="33038"/>
    <lineage>
        <taxon>Bacteria</taxon>
        <taxon>Bacillati</taxon>
        <taxon>Bacillota</taxon>
        <taxon>Clostridia</taxon>
        <taxon>Lachnospirales</taxon>
        <taxon>Lachnospiraceae</taxon>
        <taxon>Mediterraneibacter</taxon>
    </lineage>
</organism>
<dbReference type="Gene3D" id="3.20.20.300">
    <property type="entry name" value="Glycoside hydrolase, family 3, N-terminal domain"/>
    <property type="match status" value="1"/>
</dbReference>
<dbReference type="InterPro" id="IPR013783">
    <property type="entry name" value="Ig-like_fold"/>
</dbReference>
<name>A0A2N5NU55_MEDGN</name>
<keyword evidence="3" id="KW-0812">Transmembrane</keyword>
<dbReference type="InterPro" id="IPR001764">
    <property type="entry name" value="Glyco_hydro_3_N"/>
</dbReference>
<evidence type="ECO:0000259" key="4">
    <source>
        <dbReference type="SMART" id="SM01217"/>
    </source>
</evidence>
<dbReference type="STRING" id="33038.GCA_900067245_01843"/>
<dbReference type="AlphaFoldDB" id="A0A2N5NU55"/>
<dbReference type="PANTHER" id="PTHR42715">
    <property type="entry name" value="BETA-GLUCOSIDASE"/>
    <property type="match status" value="1"/>
</dbReference>
<dbReference type="RefSeq" id="WP_055169345.1">
    <property type="nucleotide sequence ID" value="NZ_CYZG01000012.1"/>
</dbReference>
<keyword evidence="2" id="KW-0378">Hydrolase</keyword>
<evidence type="ECO:0000256" key="3">
    <source>
        <dbReference type="SAM" id="Phobius"/>
    </source>
</evidence>
<proteinExistence type="inferred from homology"/>
<dbReference type="Pfam" id="PF01915">
    <property type="entry name" value="Glyco_hydro_3_C"/>
    <property type="match status" value="1"/>
</dbReference>
<dbReference type="Pfam" id="PF14310">
    <property type="entry name" value="Fn3-like"/>
    <property type="match status" value="1"/>
</dbReference>
<evidence type="ECO:0000313" key="6">
    <source>
        <dbReference type="Proteomes" id="UP000286137"/>
    </source>
</evidence>
<dbReference type="Pfam" id="PF00933">
    <property type="entry name" value="Glyco_hydro_3"/>
    <property type="match status" value="1"/>
</dbReference>
<dbReference type="InterPro" id="IPR002772">
    <property type="entry name" value="Glyco_hydro_3_C"/>
</dbReference>
<dbReference type="InterPro" id="IPR017853">
    <property type="entry name" value="GH"/>
</dbReference>
<dbReference type="SMART" id="SM01217">
    <property type="entry name" value="Fn3_like"/>
    <property type="match status" value="1"/>
</dbReference>
<protein>
    <submittedName>
        <fullName evidence="5">Beta-glucosidase-related glycosidase</fullName>
    </submittedName>
</protein>
<sequence>MSEKREKQTKSKRRIWRGVTTATASLLTLSMSATLVIDGFRTDIDKFLGTQSTKMVTEDVSAEDYTFQSDYSSTTELLDSIEDLGERMNEEGSVLLKNENAALPLSKEETQKISLLGFSSYYPVQGGDFGSTLSENKGTDADTVDMLEAFESKGFEMNPTLKKMYQGLKEEFKSEAVLPWGVTTYYRATAPATTGVFTSLEPETATLDEAEPNWKKSMTDYNVMIVTLARAAGENANYTPGEDGVNPEQDLNQADPLGLSDTERAIIDEAVNAKKENNGKLIVMLNNASAMEIEEIKNNTGVDAILEVGLPGGYGFYGVADVLSGEVNPSGHLADTYAVDNSSSPAAQNYGNYEWTNADSAYSINSEIVEAEGIYTGYKYYETRYADTVLGQGNASDKTGSSNGKAWNYEDEVSYPFGYGLSYTTFSQTLDSLDVNLEDKTVTAKVTVKNTGDVAGKDVVQLYTSLPYTEYDKEHAVEKAAVQLLDYEKTGVLQPGESVTVEITADAQDMASWDSTCDNAAGTKGNWILDAGDYYFTVGNGSHEAVNNVLAAQGMTKANGMTDAGNAANVKKWTLDTFDSETFAYSKNGTAVENQLQDMDLNYYMPDTVTYLSRSDWKATWPKTYKDLTATDEMIEVMKNDLVDIKEQGNPDEVTFGEDNGLTLASLKGETDLTNEKWTDLIDQITLEEAMIRTGFGGTSTKSIVSIVSPEAVQNDGPNGFNSYTLGQYANTDTDSADPYVIDPDDKNLNYKFGTMSNETVIAQTFSKEMAAEYGAVTGNYSIWSNLPILWGAGTNLHRTPYNARNHEYYSEDAILTAYQAAAYIAAGKEYGCIIAPKHFAFNDTEINRSGIATFMTEQKARENELRGTQASVEDAQTLGMMTTFNRIGCTAGNAHYGLLMNILRKEWGFQGLMSEDFIQDANYSVLKEAVHCGVTMTCNTGDSNMEAVTAKWNYWTTEAVSKDASMMQDLKNVMMWQNYALANSNAMDGLNETSQIKDVRTWYDNALTATSAVLALLTLAAAAMYIRDAKRRKNS</sequence>
<evidence type="ECO:0000256" key="1">
    <source>
        <dbReference type="ARBA" id="ARBA00005336"/>
    </source>
</evidence>
<dbReference type="InterPro" id="IPR036881">
    <property type="entry name" value="Glyco_hydro_3_C_sf"/>
</dbReference>
<dbReference type="InterPro" id="IPR050288">
    <property type="entry name" value="Cellulose_deg_GH3"/>
</dbReference>
<keyword evidence="5" id="KW-0326">Glycosidase</keyword>
<dbReference type="PANTHER" id="PTHR42715:SF10">
    <property type="entry name" value="BETA-GLUCOSIDASE"/>
    <property type="match status" value="1"/>
</dbReference>
<keyword evidence="3" id="KW-0472">Membrane</keyword>
<dbReference type="InterPro" id="IPR036962">
    <property type="entry name" value="Glyco_hydro_3_N_sf"/>
</dbReference>
<feature type="domain" description="Fibronectin type III-like" evidence="4">
    <location>
        <begin position="458"/>
        <end position="542"/>
    </location>
</feature>
<feature type="transmembrane region" description="Helical" evidence="3">
    <location>
        <begin position="1007"/>
        <end position="1027"/>
    </location>
</feature>
<comment type="caution">
    <text evidence="5">The sequence shown here is derived from an EMBL/GenBank/DDBJ whole genome shotgun (WGS) entry which is preliminary data.</text>
</comment>
<dbReference type="GO" id="GO:0004553">
    <property type="term" value="F:hydrolase activity, hydrolyzing O-glycosyl compounds"/>
    <property type="evidence" value="ECO:0007669"/>
    <property type="project" value="InterPro"/>
</dbReference>
<dbReference type="Gene3D" id="2.60.40.10">
    <property type="entry name" value="Immunoglobulins"/>
    <property type="match status" value="1"/>
</dbReference>
<dbReference type="SUPFAM" id="SSF51445">
    <property type="entry name" value="(Trans)glycosidases"/>
    <property type="match status" value="1"/>
</dbReference>
<keyword evidence="3" id="KW-1133">Transmembrane helix</keyword>